<name>A0A1X6WRN6_9ENTE</name>
<dbReference type="Proteomes" id="UP000195918">
    <property type="component" value="Unassembled WGS sequence"/>
</dbReference>
<keyword evidence="1" id="KW-0812">Transmembrane</keyword>
<evidence type="ECO:0000313" key="3">
    <source>
        <dbReference type="Proteomes" id="UP000195918"/>
    </source>
</evidence>
<dbReference type="OrthoDB" id="2290285at2"/>
<feature type="transmembrane region" description="Helical" evidence="1">
    <location>
        <begin position="162"/>
        <end position="183"/>
    </location>
</feature>
<dbReference type="AlphaFoldDB" id="A0A1X6WRN6"/>
<feature type="transmembrane region" description="Helical" evidence="1">
    <location>
        <begin position="195"/>
        <end position="214"/>
    </location>
</feature>
<keyword evidence="1" id="KW-0472">Membrane</keyword>
<organism evidence="2 3">
    <name type="scientific">Vagococcus fluvialis bH819</name>
    <dbReference type="NCBI Taxonomy" id="1255619"/>
    <lineage>
        <taxon>Bacteria</taxon>
        <taxon>Bacillati</taxon>
        <taxon>Bacillota</taxon>
        <taxon>Bacilli</taxon>
        <taxon>Lactobacillales</taxon>
        <taxon>Enterococcaceae</taxon>
        <taxon>Vagococcus</taxon>
    </lineage>
</organism>
<evidence type="ECO:0000313" key="2">
    <source>
        <dbReference type="EMBL" id="SLM86937.1"/>
    </source>
</evidence>
<reference evidence="3" key="1">
    <citation type="submission" date="2017-02" db="EMBL/GenBank/DDBJ databases">
        <authorList>
            <person name="Dridi B."/>
        </authorList>
    </citation>
    <scope>NUCLEOTIDE SEQUENCE [LARGE SCALE GENOMIC DNA]</scope>
    <source>
        <strain evidence="3">bH819</strain>
    </source>
</reference>
<dbReference type="RefSeq" id="WP_086952569.1">
    <property type="nucleotide sequence ID" value="NZ_FWFD01000016.1"/>
</dbReference>
<dbReference type="EMBL" id="FWFD01000016">
    <property type="protein sequence ID" value="SLM86937.1"/>
    <property type="molecule type" value="Genomic_DNA"/>
</dbReference>
<accession>A0A1X6WRN6</accession>
<keyword evidence="3" id="KW-1185">Reference proteome</keyword>
<feature type="transmembrane region" description="Helical" evidence="1">
    <location>
        <begin position="98"/>
        <end position="129"/>
    </location>
</feature>
<proteinExistence type="predicted"/>
<feature type="transmembrane region" description="Helical" evidence="1">
    <location>
        <begin position="57"/>
        <end position="77"/>
    </location>
</feature>
<feature type="transmembrane region" description="Helical" evidence="1">
    <location>
        <begin position="234"/>
        <end position="257"/>
    </location>
</feature>
<protein>
    <submittedName>
        <fullName evidence="2">Conserved membrane-spanning protein</fullName>
    </submittedName>
</protein>
<sequence length="265" mass="30729">MFNFFFKRLLRNYYFYVALLIVNLISILYVILDIIPNANYNGNPYTRWIGSYTASELPTIFFFLMPLVSSLAFSNIYSKDKKTGLISYFFSKGLKKDYFITLFIFNFIAGGFIVASALMVNIYGCFMFLPNQPVDMLVNGNMNVPLLYSNTLFPSLYYSHPFIHMMFYVLLAFVVAGIFSSIALTSSLYLPKKDFLIFLSPFVLNYVWILFVPNSKYQSSFIFTTFSKQVSNQIIAPIYVFTSIFTVLFLTFFLYLIGIKKNEKN</sequence>
<keyword evidence="1" id="KW-1133">Transmembrane helix</keyword>
<evidence type="ECO:0000256" key="1">
    <source>
        <dbReference type="SAM" id="Phobius"/>
    </source>
</evidence>
<feature type="transmembrane region" description="Helical" evidence="1">
    <location>
        <begin position="12"/>
        <end position="32"/>
    </location>
</feature>
<gene>
    <name evidence="2" type="ORF">FM121_12645</name>
</gene>